<protein>
    <recommendedName>
        <fullName evidence="10">Peptidase S1 domain-containing protein</fullName>
    </recommendedName>
</protein>
<evidence type="ECO:0000256" key="4">
    <source>
        <dbReference type="ARBA" id="ARBA00022801"/>
    </source>
</evidence>
<dbReference type="InterPro" id="IPR043504">
    <property type="entry name" value="Peptidase_S1_PA_chymotrypsin"/>
</dbReference>
<dbReference type="STRING" id="7260.B4MLQ2"/>
<comment type="similarity">
    <text evidence="1">Belongs to the peptidase S1 family.</text>
</comment>
<dbReference type="InterPro" id="IPR001254">
    <property type="entry name" value="Trypsin_dom"/>
</dbReference>
<dbReference type="PROSITE" id="PS00135">
    <property type="entry name" value="TRYPSIN_SER"/>
    <property type="match status" value="1"/>
</dbReference>
<evidence type="ECO:0000256" key="3">
    <source>
        <dbReference type="ARBA" id="ARBA00022729"/>
    </source>
</evidence>
<organism evidence="11 12">
    <name type="scientific">Drosophila willistoni</name>
    <name type="common">Fruit fly</name>
    <dbReference type="NCBI Taxonomy" id="7260"/>
    <lineage>
        <taxon>Eukaryota</taxon>
        <taxon>Metazoa</taxon>
        <taxon>Ecdysozoa</taxon>
        <taxon>Arthropoda</taxon>
        <taxon>Hexapoda</taxon>
        <taxon>Insecta</taxon>
        <taxon>Pterygota</taxon>
        <taxon>Neoptera</taxon>
        <taxon>Endopterygota</taxon>
        <taxon>Diptera</taxon>
        <taxon>Brachycera</taxon>
        <taxon>Muscomorpha</taxon>
        <taxon>Ephydroidea</taxon>
        <taxon>Drosophilidae</taxon>
        <taxon>Drosophila</taxon>
        <taxon>Sophophora</taxon>
    </lineage>
</organism>
<dbReference type="PRINTS" id="PR00722">
    <property type="entry name" value="CHYMOTRYPSIN"/>
</dbReference>
<dbReference type="InterPro" id="IPR018114">
    <property type="entry name" value="TRYPSIN_HIS"/>
</dbReference>
<dbReference type="SMR" id="B4MLQ2"/>
<dbReference type="InterPro" id="IPR009003">
    <property type="entry name" value="Peptidase_S1_PA"/>
</dbReference>
<accession>B4MLQ2</accession>
<keyword evidence="7" id="KW-1015">Disulfide bond</keyword>
<gene>
    <name evidence="11" type="primary">Dwil\GK17288</name>
    <name evidence="11" type="ORF">Dwil_GK17288</name>
</gene>
<dbReference type="Pfam" id="PF00089">
    <property type="entry name" value="Trypsin"/>
    <property type="match status" value="1"/>
</dbReference>
<keyword evidence="4 8" id="KW-0378">Hydrolase</keyword>
<keyword evidence="2 8" id="KW-0645">Protease</keyword>
<evidence type="ECO:0000256" key="2">
    <source>
        <dbReference type="ARBA" id="ARBA00022670"/>
    </source>
</evidence>
<keyword evidence="12" id="KW-1185">Reference proteome</keyword>
<dbReference type="OrthoDB" id="7859213at2759"/>
<dbReference type="HOGENOM" id="CLU_006842_7_6_1"/>
<evidence type="ECO:0000313" key="11">
    <source>
        <dbReference type="EMBL" id="EDW72978.1"/>
    </source>
</evidence>
<dbReference type="FunFam" id="2.40.10.10:FF:000025">
    <property type="entry name" value="serine proteases 1/2"/>
    <property type="match status" value="1"/>
</dbReference>
<dbReference type="AlphaFoldDB" id="B4MLQ2"/>
<proteinExistence type="inferred from homology"/>
<dbReference type="InterPro" id="IPR033116">
    <property type="entry name" value="TRYPSIN_SER"/>
</dbReference>
<dbReference type="eggNOG" id="KOG3627">
    <property type="taxonomic scope" value="Eukaryota"/>
</dbReference>
<evidence type="ECO:0000259" key="10">
    <source>
        <dbReference type="PROSITE" id="PS50240"/>
    </source>
</evidence>
<dbReference type="KEGG" id="dwi:6638799"/>
<dbReference type="InParanoid" id="B4MLQ2"/>
<dbReference type="MEROPS" id="S01.B14"/>
<dbReference type="InterPro" id="IPR050430">
    <property type="entry name" value="Peptidase_S1"/>
</dbReference>
<keyword evidence="3 9" id="KW-0732">Signal</keyword>
<dbReference type="InterPro" id="IPR001314">
    <property type="entry name" value="Peptidase_S1A"/>
</dbReference>
<dbReference type="Proteomes" id="UP000007798">
    <property type="component" value="Unassembled WGS sequence"/>
</dbReference>
<sequence>MSYVWCSLVNLLLLVLSVSAENSQRITNGYAAAEGQFPYVVGLQIDNKDASSWWCGGSIIGHMWILTAAHCMERASGVTVYYGTTQRAQSETVVYIDERDIIIHSDFETTNILINDLALIRTPWISFTQLIQNISLPMPKDRNQTYAGQWAKAVGWGQLSDAITLLPDQLQWQEMPIIEQWQCELYYGQVADGVICVDTSSHRSPCWGDSGGPLVINGGTKLIGVSSFVPTMGCEIGKPAGYVRLTEYLEWIAKNTGIY</sequence>
<feature type="signal peptide" evidence="9">
    <location>
        <begin position="1"/>
        <end position="20"/>
    </location>
</feature>
<reference evidence="11 12" key="1">
    <citation type="journal article" date="2007" name="Nature">
        <title>Evolution of genes and genomes on the Drosophila phylogeny.</title>
        <authorList>
            <consortium name="Drosophila 12 Genomes Consortium"/>
            <person name="Clark A.G."/>
            <person name="Eisen M.B."/>
            <person name="Smith D.R."/>
            <person name="Bergman C.M."/>
            <person name="Oliver B."/>
            <person name="Markow T.A."/>
            <person name="Kaufman T.C."/>
            <person name="Kellis M."/>
            <person name="Gelbart W."/>
            <person name="Iyer V.N."/>
            <person name="Pollard D.A."/>
            <person name="Sackton T.B."/>
            <person name="Larracuente A.M."/>
            <person name="Singh N.D."/>
            <person name="Abad J.P."/>
            <person name="Abt D.N."/>
            <person name="Adryan B."/>
            <person name="Aguade M."/>
            <person name="Akashi H."/>
            <person name="Anderson W.W."/>
            <person name="Aquadro C.F."/>
            <person name="Ardell D.H."/>
            <person name="Arguello R."/>
            <person name="Artieri C.G."/>
            <person name="Barbash D.A."/>
            <person name="Barker D."/>
            <person name="Barsanti P."/>
            <person name="Batterham P."/>
            <person name="Batzoglou S."/>
            <person name="Begun D."/>
            <person name="Bhutkar A."/>
            <person name="Blanco E."/>
            <person name="Bosak S.A."/>
            <person name="Bradley R.K."/>
            <person name="Brand A.D."/>
            <person name="Brent M.R."/>
            <person name="Brooks A.N."/>
            <person name="Brown R.H."/>
            <person name="Butlin R.K."/>
            <person name="Caggese C."/>
            <person name="Calvi B.R."/>
            <person name="Bernardo de Carvalho A."/>
            <person name="Caspi A."/>
            <person name="Castrezana S."/>
            <person name="Celniker S.E."/>
            <person name="Chang J.L."/>
            <person name="Chapple C."/>
            <person name="Chatterji S."/>
            <person name="Chinwalla A."/>
            <person name="Civetta A."/>
            <person name="Clifton S.W."/>
            <person name="Comeron J.M."/>
            <person name="Costello J.C."/>
            <person name="Coyne J.A."/>
            <person name="Daub J."/>
            <person name="David R.G."/>
            <person name="Delcher A.L."/>
            <person name="Delehaunty K."/>
            <person name="Do C.B."/>
            <person name="Ebling H."/>
            <person name="Edwards K."/>
            <person name="Eickbush T."/>
            <person name="Evans J.D."/>
            <person name="Filipski A."/>
            <person name="Findeiss S."/>
            <person name="Freyhult E."/>
            <person name="Fulton L."/>
            <person name="Fulton R."/>
            <person name="Garcia A.C."/>
            <person name="Gardiner A."/>
            <person name="Garfield D.A."/>
            <person name="Garvin B.E."/>
            <person name="Gibson G."/>
            <person name="Gilbert D."/>
            <person name="Gnerre S."/>
            <person name="Godfrey J."/>
            <person name="Good R."/>
            <person name="Gotea V."/>
            <person name="Gravely B."/>
            <person name="Greenberg A.J."/>
            <person name="Griffiths-Jones S."/>
            <person name="Gross S."/>
            <person name="Guigo R."/>
            <person name="Gustafson E.A."/>
            <person name="Haerty W."/>
            <person name="Hahn M.W."/>
            <person name="Halligan D.L."/>
            <person name="Halpern A.L."/>
            <person name="Halter G.M."/>
            <person name="Han M.V."/>
            <person name="Heger A."/>
            <person name="Hillier L."/>
            <person name="Hinrichs A.S."/>
            <person name="Holmes I."/>
            <person name="Hoskins R.A."/>
            <person name="Hubisz M.J."/>
            <person name="Hultmark D."/>
            <person name="Huntley M.A."/>
            <person name="Jaffe D.B."/>
            <person name="Jagadeeshan S."/>
            <person name="Jeck W.R."/>
            <person name="Johnson J."/>
            <person name="Jones C.D."/>
            <person name="Jordan W.C."/>
            <person name="Karpen G.H."/>
            <person name="Kataoka E."/>
            <person name="Keightley P.D."/>
            <person name="Kheradpour P."/>
            <person name="Kirkness E.F."/>
            <person name="Koerich L.B."/>
            <person name="Kristiansen K."/>
            <person name="Kudrna D."/>
            <person name="Kulathinal R.J."/>
            <person name="Kumar S."/>
            <person name="Kwok R."/>
            <person name="Lander E."/>
            <person name="Langley C.H."/>
            <person name="Lapoint R."/>
            <person name="Lazzaro B.P."/>
            <person name="Lee S.J."/>
            <person name="Levesque L."/>
            <person name="Li R."/>
            <person name="Lin C.F."/>
            <person name="Lin M.F."/>
            <person name="Lindblad-Toh K."/>
            <person name="Llopart A."/>
            <person name="Long M."/>
            <person name="Low L."/>
            <person name="Lozovsky E."/>
            <person name="Lu J."/>
            <person name="Luo M."/>
            <person name="Machado C.A."/>
            <person name="Makalowski W."/>
            <person name="Marzo M."/>
            <person name="Matsuda M."/>
            <person name="Matzkin L."/>
            <person name="McAllister B."/>
            <person name="McBride C.S."/>
            <person name="McKernan B."/>
            <person name="McKernan K."/>
            <person name="Mendez-Lago M."/>
            <person name="Minx P."/>
            <person name="Mollenhauer M.U."/>
            <person name="Montooth K."/>
            <person name="Mount S.M."/>
            <person name="Mu X."/>
            <person name="Myers E."/>
            <person name="Negre B."/>
            <person name="Newfeld S."/>
            <person name="Nielsen R."/>
            <person name="Noor M.A."/>
            <person name="O'Grady P."/>
            <person name="Pachter L."/>
            <person name="Papaceit M."/>
            <person name="Parisi M.J."/>
            <person name="Parisi M."/>
            <person name="Parts L."/>
            <person name="Pedersen J.S."/>
            <person name="Pesole G."/>
            <person name="Phillippy A.M."/>
            <person name="Ponting C.P."/>
            <person name="Pop M."/>
            <person name="Porcelli D."/>
            <person name="Powell J.R."/>
            <person name="Prohaska S."/>
            <person name="Pruitt K."/>
            <person name="Puig M."/>
            <person name="Quesneville H."/>
            <person name="Ram K.R."/>
            <person name="Rand D."/>
            <person name="Rasmussen M.D."/>
            <person name="Reed L.K."/>
            <person name="Reenan R."/>
            <person name="Reily A."/>
            <person name="Remington K.A."/>
            <person name="Rieger T.T."/>
            <person name="Ritchie M.G."/>
            <person name="Robin C."/>
            <person name="Rogers Y.H."/>
            <person name="Rohde C."/>
            <person name="Rozas J."/>
            <person name="Rubenfield M.J."/>
            <person name="Ruiz A."/>
            <person name="Russo S."/>
            <person name="Salzberg S.L."/>
            <person name="Sanchez-Gracia A."/>
            <person name="Saranga D.J."/>
            <person name="Sato H."/>
            <person name="Schaeffer S.W."/>
            <person name="Schatz M.C."/>
            <person name="Schlenke T."/>
            <person name="Schwartz R."/>
            <person name="Segarra C."/>
            <person name="Singh R.S."/>
            <person name="Sirot L."/>
            <person name="Sirota M."/>
            <person name="Sisneros N.B."/>
            <person name="Smith C.D."/>
            <person name="Smith T.F."/>
            <person name="Spieth J."/>
            <person name="Stage D.E."/>
            <person name="Stark A."/>
            <person name="Stephan W."/>
            <person name="Strausberg R.L."/>
            <person name="Strempel S."/>
            <person name="Sturgill D."/>
            <person name="Sutton G."/>
            <person name="Sutton G.G."/>
            <person name="Tao W."/>
            <person name="Teichmann S."/>
            <person name="Tobari Y.N."/>
            <person name="Tomimura Y."/>
            <person name="Tsolas J.M."/>
            <person name="Valente V.L."/>
            <person name="Venter E."/>
            <person name="Venter J.C."/>
            <person name="Vicario S."/>
            <person name="Vieira F.G."/>
            <person name="Vilella A.J."/>
            <person name="Villasante A."/>
            <person name="Walenz B."/>
            <person name="Wang J."/>
            <person name="Wasserman M."/>
            <person name="Watts T."/>
            <person name="Wilson D."/>
            <person name="Wilson R.K."/>
            <person name="Wing R.A."/>
            <person name="Wolfner M.F."/>
            <person name="Wong A."/>
            <person name="Wong G.K."/>
            <person name="Wu C.I."/>
            <person name="Wu G."/>
            <person name="Yamamoto D."/>
            <person name="Yang H.P."/>
            <person name="Yang S.P."/>
            <person name="Yorke J.A."/>
            <person name="Yoshida K."/>
            <person name="Zdobnov E."/>
            <person name="Zhang P."/>
            <person name="Zhang Y."/>
            <person name="Zimin A.V."/>
            <person name="Baldwin J."/>
            <person name="Abdouelleil A."/>
            <person name="Abdulkadir J."/>
            <person name="Abebe A."/>
            <person name="Abera B."/>
            <person name="Abreu J."/>
            <person name="Acer S.C."/>
            <person name="Aftuck L."/>
            <person name="Alexander A."/>
            <person name="An P."/>
            <person name="Anderson E."/>
            <person name="Anderson S."/>
            <person name="Arachi H."/>
            <person name="Azer M."/>
            <person name="Bachantsang P."/>
            <person name="Barry A."/>
            <person name="Bayul T."/>
            <person name="Berlin A."/>
            <person name="Bessette D."/>
            <person name="Bloom T."/>
            <person name="Blye J."/>
            <person name="Boguslavskiy L."/>
            <person name="Bonnet C."/>
            <person name="Boukhgalter B."/>
            <person name="Bourzgui I."/>
            <person name="Brown A."/>
            <person name="Cahill P."/>
            <person name="Channer S."/>
            <person name="Cheshatsang Y."/>
            <person name="Chuda L."/>
            <person name="Citroen M."/>
            <person name="Collymore A."/>
            <person name="Cooke P."/>
            <person name="Costello M."/>
            <person name="D'Aco K."/>
            <person name="Daza R."/>
            <person name="De Haan G."/>
            <person name="DeGray S."/>
            <person name="DeMaso C."/>
            <person name="Dhargay N."/>
            <person name="Dooley K."/>
            <person name="Dooley E."/>
            <person name="Doricent M."/>
            <person name="Dorje P."/>
            <person name="Dorjee K."/>
            <person name="Dupes A."/>
            <person name="Elong R."/>
            <person name="Falk J."/>
            <person name="Farina A."/>
            <person name="Faro S."/>
            <person name="Ferguson D."/>
            <person name="Fisher S."/>
            <person name="Foley C.D."/>
            <person name="Franke A."/>
            <person name="Friedrich D."/>
            <person name="Gadbois L."/>
            <person name="Gearin G."/>
            <person name="Gearin C.R."/>
            <person name="Giannoukos G."/>
            <person name="Goode T."/>
            <person name="Graham J."/>
            <person name="Grandbois E."/>
            <person name="Grewal S."/>
            <person name="Gyaltsen K."/>
            <person name="Hafez N."/>
            <person name="Hagos B."/>
            <person name="Hall J."/>
            <person name="Henson C."/>
            <person name="Hollinger A."/>
            <person name="Honan T."/>
            <person name="Huard M.D."/>
            <person name="Hughes L."/>
            <person name="Hurhula B."/>
            <person name="Husby M.E."/>
            <person name="Kamat A."/>
            <person name="Kanga B."/>
            <person name="Kashin S."/>
            <person name="Khazanovich D."/>
            <person name="Kisner P."/>
            <person name="Lance K."/>
            <person name="Lara M."/>
            <person name="Lee W."/>
            <person name="Lennon N."/>
            <person name="Letendre F."/>
            <person name="LeVine R."/>
            <person name="Lipovsky A."/>
            <person name="Liu X."/>
            <person name="Liu J."/>
            <person name="Liu S."/>
            <person name="Lokyitsang T."/>
            <person name="Lokyitsang Y."/>
            <person name="Lubonja R."/>
            <person name="Lui A."/>
            <person name="MacDonald P."/>
            <person name="Magnisalis V."/>
            <person name="Maru K."/>
            <person name="Matthews C."/>
            <person name="McCusker W."/>
            <person name="McDonough S."/>
            <person name="Mehta T."/>
            <person name="Meldrim J."/>
            <person name="Meneus L."/>
            <person name="Mihai O."/>
            <person name="Mihalev A."/>
            <person name="Mihova T."/>
            <person name="Mittelman R."/>
            <person name="Mlenga V."/>
            <person name="Montmayeur A."/>
            <person name="Mulrain L."/>
            <person name="Navidi A."/>
            <person name="Naylor J."/>
            <person name="Negash T."/>
            <person name="Nguyen T."/>
            <person name="Nguyen N."/>
            <person name="Nicol R."/>
            <person name="Norbu C."/>
            <person name="Norbu N."/>
            <person name="Novod N."/>
            <person name="O'Neill B."/>
            <person name="Osman S."/>
            <person name="Markiewicz E."/>
            <person name="Oyono O.L."/>
            <person name="Patti C."/>
            <person name="Phunkhang P."/>
            <person name="Pierre F."/>
            <person name="Priest M."/>
            <person name="Raghuraman S."/>
            <person name="Rege F."/>
            <person name="Reyes R."/>
            <person name="Rise C."/>
            <person name="Rogov P."/>
            <person name="Ross K."/>
            <person name="Ryan E."/>
            <person name="Settipalli S."/>
            <person name="Shea T."/>
            <person name="Sherpa N."/>
            <person name="Shi L."/>
            <person name="Shih D."/>
            <person name="Sparrow T."/>
            <person name="Spaulding J."/>
            <person name="Stalker J."/>
            <person name="Stange-Thomann N."/>
            <person name="Stavropoulos S."/>
            <person name="Stone C."/>
            <person name="Strader C."/>
            <person name="Tesfaye S."/>
            <person name="Thomson T."/>
            <person name="Thoulutsang Y."/>
            <person name="Thoulutsang D."/>
            <person name="Topham K."/>
            <person name="Topping I."/>
            <person name="Tsamla T."/>
            <person name="Vassiliev H."/>
            <person name="Vo A."/>
            <person name="Wangchuk T."/>
            <person name="Wangdi T."/>
            <person name="Weiand M."/>
            <person name="Wilkinson J."/>
            <person name="Wilson A."/>
            <person name="Yadav S."/>
            <person name="Young G."/>
            <person name="Yu Q."/>
            <person name="Zembek L."/>
            <person name="Zhong D."/>
            <person name="Zimmer A."/>
            <person name="Zwirko Z."/>
            <person name="Jaffe D.B."/>
            <person name="Alvarez P."/>
            <person name="Brockman W."/>
            <person name="Butler J."/>
            <person name="Chin C."/>
            <person name="Gnerre S."/>
            <person name="Grabherr M."/>
            <person name="Kleber M."/>
            <person name="Mauceli E."/>
            <person name="MacCallum I."/>
        </authorList>
    </citation>
    <scope>NUCLEOTIDE SEQUENCE [LARGE SCALE GENOMIC DNA]</scope>
    <source>
        <strain evidence="12">Tucson 14030-0811.24</strain>
    </source>
</reference>
<dbReference type="PROSITE" id="PS50240">
    <property type="entry name" value="TRYPSIN_DOM"/>
    <property type="match status" value="1"/>
</dbReference>
<evidence type="ECO:0000313" key="12">
    <source>
        <dbReference type="Proteomes" id="UP000007798"/>
    </source>
</evidence>
<dbReference type="CDD" id="cd00190">
    <property type="entry name" value="Tryp_SPc"/>
    <property type="match status" value="1"/>
</dbReference>
<dbReference type="OMA" id="HCMERAS"/>
<evidence type="ECO:0000256" key="9">
    <source>
        <dbReference type="SAM" id="SignalP"/>
    </source>
</evidence>
<dbReference type="Gene3D" id="2.40.10.10">
    <property type="entry name" value="Trypsin-like serine proteases"/>
    <property type="match status" value="2"/>
</dbReference>
<feature type="chain" id="PRO_5002818238" description="Peptidase S1 domain-containing protein" evidence="9">
    <location>
        <begin position="21"/>
        <end position="259"/>
    </location>
</feature>
<dbReference type="GO" id="GO:0004252">
    <property type="term" value="F:serine-type endopeptidase activity"/>
    <property type="evidence" value="ECO:0007669"/>
    <property type="project" value="InterPro"/>
</dbReference>
<dbReference type="EMBL" id="CH963847">
    <property type="protein sequence ID" value="EDW72978.1"/>
    <property type="molecule type" value="Genomic_DNA"/>
</dbReference>
<keyword evidence="5 8" id="KW-0720">Serine protease</keyword>
<dbReference type="PROSITE" id="PS00134">
    <property type="entry name" value="TRYPSIN_HIS"/>
    <property type="match status" value="1"/>
</dbReference>
<keyword evidence="6" id="KW-0865">Zymogen</keyword>
<dbReference type="FunFam" id="2.40.10.10:FF:000068">
    <property type="entry name" value="transmembrane protease serine 2"/>
    <property type="match status" value="1"/>
</dbReference>
<evidence type="ECO:0000256" key="8">
    <source>
        <dbReference type="RuleBase" id="RU363034"/>
    </source>
</evidence>
<evidence type="ECO:0000256" key="7">
    <source>
        <dbReference type="ARBA" id="ARBA00023157"/>
    </source>
</evidence>
<evidence type="ECO:0000256" key="5">
    <source>
        <dbReference type="ARBA" id="ARBA00022825"/>
    </source>
</evidence>
<feature type="domain" description="Peptidase S1" evidence="10">
    <location>
        <begin position="26"/>
        <end position="257"/>
    </location>
</feature>
<evidence type="ECO:0000256" key="1">
    <source>
        <dbReference type="ARBA" id="ARBA00007664"/>
    </source>
</evidence>
<evidence type="ECO:0000256" key="6">
    <source>
        <dbReference type="ARBA" id="ARBA00023145"/>
    </source>
</evidence>
<dbReference type="SUPFAM" id="SSF50494">
    <property type="entry name" value="Trypsin-like serine proteases"/>
    <property type="match status" value="1"/>
</dbReference>
<name>B4MLQ2_DROWI</name>
<dbReference type="PhylomeDB" id="B4MLQ2"/>
<dbReference type="PANTHER" id="PTHR24276:SF96">
    <property type="entry name" value="PEPTIDASE S1 DOMAIN-CONTAINING PROTEIN"/>
    <property type="match status" value="1"/>
</dbReference>
<dbReference type="PANTHER" id="PTHR24276">
    <property type="entry name" value="POLYSERASE-RELATED"/>
    <property type="match status" value="1"/>
</dbReference>
<dbReference type="SMART" id="SM00020">
    <property type="entry name" value="Tryp_SPc"/>
    <property type="match status" value="1"/>
</dbReference>
<dbReference type="GO" id="GO:0006508">
    <property type="term" value="P:proteolysis"/>
    <property type="evidence" value="ECO:0007669"/>
    <property type="project" value="UniProtKB-KW"/>
</dbReference>